<sequence>MKELIAKLGKIKFAGILHRDIIPRNILINEGIIKLIDLSWAGENEDYKNFPGRLGTDYRKYPGFDDRYSLYKSLEYIGGIQ</sequence>
<protein>
    <recommendedName>
        <fullName evidence="1">Protein kinase domain-containing protein</fullName>
    </recommendedName>
</protein>
<dbReference type="SUPFAM" id="SSF56112">
    <property type="entry name" value="Protein kinase-like (PK-like)"/>
    <property type="match status" value="1"/>
</dbReference>
<dbReference type="PROSITE" id="PS50011">
    <property type="entry name" value="PROTEIN_KINASE_DOM"/>
    <property type="match status" value="1"/>
</dbReference>
<name>A0A6M3M2A6_9ZZZZ</name>
<reference evidence="2" key="1">
    <citation type="submission" date="2020-03" db="EMBL/GenBank/DDBJ databases">
        <title>The deep terrestrial virosphere.</title>
        <authorList>
            <person name="Holmfeldt K."/>
            <person name="Nilsson E."/>
            <person name="Simone D."/>
            <person name="Lopez-Fernandez M."/>
            <person name="Wu X."/>
            <person name="de Brujin I."/>
            <person name="Lundin D."/>
            <person name="Andersson A."/>
            <person name="Bertilsson S."/>
            <person name="Dopson M."/>
        </authorList>
    </citation>
    <scope>NUCLEOTIDE SEQUENCE</scope>
    <source>
        <strain evidence="2">MM171A00621</strain>
        <strain evidence="3">MM171B00876</strain>
    </source>
</reference>
<dbReference type="InterPro" id="IPR000719">
    <property type="entry name" value="Prot_kinase_dom"/>
</dbReference>
<evidence type="ECO:0000259" key="1">
    <source>
        <dbReference type="PROSITE" id="PS50011"/>
    </source>
</evidence>
<dbReference type="AlphaFoldDB" id="A0A6M3M2A6"/>
<feature type="domain" description="Protein kinase" evidence="1">
    <location>
        <begin position="1"/>
        <end position="81"/>
    </location>
</feature>
<gene>
    <name evidence="2" type="ORF">MM171A00621_0015</name>
    <name evidence="3" type="ORF">MM171B00876_0013</name>
</gene>
<dbReference type="GO" id="GO:0005524">
    <property type="term" value="F:ATP binding"/>
    <property type="evidence" value="ECO:0007669"/>
    <property type="project" value="InterPro"/>
</dbReference>
<dbReference type="Gene3D" id="1.10.510.10">
    <property type="entry name" value="Transferase(Phosphotransferase) domain 1"/>
    <property type="match status" value="1"/>
</dbReference>
<dbReference type="EMBL" id="MT143688">
    <property type="protein sequence ID" value="QJB00300.1"/>
    <property type="molecule type" value="Genomic_DNA"/>
</dbReference>
<dbReference type="InterPro" id="IPR011009">
    <property type="entry name" value="Kinase-like_dom_sf"/>
</dbReference>
<organism evidence="2">
    <name type="scientific">viral metagenome</name>
    <dbReference type="NCBI Taxonomy" id="1070528"/>
    <lineage>
        <taxon>unclassified sequences</taxon>
        <taxon>metagenomes</taxon>
        <taxon>organismal metagenomes</taxon>
    </lineage>
</organism>
<dbReference type="GO" id="GO:0004672">
    <property type="term" value="F:protein kinase activity"/>
    <property type="evidence" value="ECO:0007669"/>
    <property type="project" value="InterPro"/>
</dbReference>
<accession>A0A6M3M2A6</accession>
<dbReference type="EMBL" id="MT143828">
    <property type="protein sequence ID" value="QJB03169.1"/>
    <property type="molecule type" value="Genomic_DNA"/>
</dbReference>
<proteinExistence type="predicted"/>
<evidence type="ECO:0000313" key="3">
    <source>
        <dbReference type="EMBL" id="QJB03169.1"/>
    </source>
</evidence>
<evidence type="ECO:0000313" key="2">
    <source>
        <dbReference type="EMBL" id="QJB00300.1"/>
    </source>
</evidence>